<reference evidence="1" key="1">
    <citation type="submission" date="2022-07" db="EMBL/GenBank/DDBJ databases">
        <title>Phylogenomic reconstructions and comparative analyses of Kickxellomycotina fungi.</title>
        <authorList>
            <person name="Reynolds N.K."/>
            <person name="Stajich J.E."/>
            <person name="Barry K."/>
            <person name="Grigoriev I.V."/>
            <person name="Crous P."/>
            <person name="Smith M.E."/>
        </authorList>
    </citation>
    <scope>NUCLEOTIDE SEQUENCE</scope>
    <source>
        <strain evidence="1">CBS 190363</strain>
    </source>
</reference>
<feature type="non-terminal residue" evidence="1">
    <location>
        <position position="230"/>
    </location>
</feature>
<dbReference type="EMBL" id="JANBVB010003576">
    <property type="protein sequence ID" value="KAJ2878313.1"/>
    <property type="molecule type" value="Genomic_DNA"/>
</dbReference>
<keyword evidence="2" id="KW-1185">Reference proteome</keyword>
<gene>
    <name evidence="1" type="primary">CAPN7</name>
    <name evidence="1" type="ORF">IWW38_006353</name>
</gene>
<accession>A0ACC1LT91</accession>
<organism evidence="1 2">
    <name type="scientific">Coemansia aciculifera</name>
    <dbReference type="NCBI Taxonomy" id="417176"/>
    <lineage>
        <taxon>Eukaryota</taxon>
        <taxon>Fungi</taxon>
        <taxon>Fungi incertae sedis</taxon>
        <taxon>Zoopagomycota</taxon>
        <taxon>Kickxellomycotina</taxon>
        <taxon>Kickxellomycetes</taxon>
        <taxon>Kickxellales</taxon>
        <taxon>Kickxellaceae</taxon>
        <taxon>Coemansia</taxon>
    </lineage>
</organism>
<evidence type="ECO:0000313" key="1">
    <source>
        <dbReference type="EMBL" id="KAJ2878313.1"/>
    </source>
</evidence>
<name>A0ACC1LT91_9FUNG</name>
<dbReference type="Proteomes" id="UP001139981">
    <property type="component" value="Unassembled WGS sequence"/>
</dbReference>
<sequence>MAIEAKFGEYASRASALISQQSTKPEYGADLDSAHAALAEARLAHLRGDTGAALDLYVKGIDAYQRILLLEKAAGATSWTREVRKFAAVCLVEAERTKAKSSMPLESIVHVPLVGSEPATFQQQQDGSQSPSIGSTGSAEERLTSTEANVVKHTSHINGLTFLPWLDNDLEETFNLPDYFTDKDGLPALSAKQQRRLWKWRRASQMYSNAQIFGTAGCGHIVQETVTDCS</sequence>
<evidence type="ECO:0000313" key="2">
    <source>
        <dbReference type="Proteomes" id="UP001139981"/>
    </source>
</evidence>
<proteinExistence type="predicted"/>
<protein>
    <submittedName>
        <fullName evidence="1">Calpain 7</fullName>
    </submittedName>
</protein>
<comment type="caution">
    <text evidence="1">The sequence shown here is derived from an EMBL/GenBank/DDBJ whole genome shotgun (WGS) entry which is preliminary data.</text>
</comment>